<dbReference type="Gene3D" id="1.10.600.10">
    <property type="entry name" value="Farnesyl Diphosphate Synthase"/>
    <property type="match status" value="1"/>
</dbReference>
<dbReference type="GO" id="GO:0004659">
    <property type="term" value="F:prenyltransferase activity"/>
    <property type="evidence" value="ECO:0007669"/>
    <property type="project" value="InterPro"/>
</dbReference>
<keyword evidence="3" id="KW-0808">Transferase</keyword>
<comment type="caution">
    <text evidence="4">The sequence shown here is derived from an EMBL/GenBank/DDBJ whole genome shotgun (WGS) entry which is preliminary data.</text>
</comment>
<dbReference type="SFLD" id="SFLDS00005">
    <property type="entry name" value="Isoprenoid_Synthase_Type_I"/>
    <property type="match status" value="1"/>
</dbReference>
<name>A0A8T4LIG6_9ARCH</name>
<comment type="similarity">
    <text evidence="3">Belongs to the FPP/GGPP synthase family.</text>
</comment>
<sequence>MDIERFLKRQAPVINRELERILPRRLSRSWVVKALGRPELAFDAETVTQAVSRPAWDLLDRGGKRWRPALLVLCCEAVGGSRKKALKFAAIPELVHNGTLIVDDVEDGSVKRRGKPAVHVKFGLDLALNAGNTLYYLPLYPLFHGSSGLNVKVKSSVYDVYCEQMLKLSFGQAMDIYWHNGKKKDVSEADYLQMCEYKTGALACMAAKLGAILGGGTAKQVKVLGRFAATAGVAFQIQDDVLNLRPSTGWGKDRGEDIVEGKRSLVFIHAVKHSPPVARRRLLTIIQAKRKSPASIREAIRLIAASGAFEYAAKRASALVKSSWAKVEKSLPASPAKETLRAFADYLIERKL</sequence>
<evidence type="ECO:0000256" key="1">
    <source>
        <dbReference type="ARBA" id="ARBA00022723"/>
    </source>
</evidence>
<keyword evidence="2" id="KW-0460">Magnesium</keyword>
<dbReference type="Proteomes" id="UP000678237">
    <property type="component" value="Unassembled WGS sequence"/>
</dbReference>
<dbReference type="SUPFAM" id="SSF48576">
    <property type="entry name" value="Terpenoid synthases"/>
    <property type="match status" value="1"/>
</dbReference>
<dbReference type="SFLD" id="SFLDG01017">
    <property type="entry name" value="Polyprenyl_Transferase_Like"/>
    <property type="match status" value="1"/>
</dbReference>
<evidence type="ECO:0000256" key="2">
    <source>
        <dbReference type="ARBA" id="ARBA00022842"/>
    </source>
</evidence>
<protein>
    <submittedName>
        <fullName evidence="4">Polyprenyl synthetase family protein</fullName>
    </submittedName>
</protein>
<dbReference type="CDD" id="cd00685">
    <property type="entry name" value="Trans_IPPS_HT"/>
    <property type="match status" value="1"/>
</dbReference>
<reference evidence="4" key="2">
    <citation type="submission" date="2021-05" db="EMBL/GenBank/DDBJ databases">
        <title>Protein family content uncovers lineage relationships and bacterial pathway maintenance mechanisms in DPANN archaea.</title>
        <authorList>
            <person name="Castelle C.J."/>
            <person name="Meheust R."/>
            <person name="Jaffe A.L."/>
            <person name="Seitz K."/>
            <person name="Gong X."/>
            <person name="Baker B.J."/>
            <person name="Banfield J.F."/>
        </authorList>
    </citation>
    <scope>NUCLEOTIDE SEQUENCE</scope>
    <source>
        <strain evidence="4">RIFCSPLOWO2_01_FULL_58_19</strain>
    </source>
</reference>
<evidence type="ECO:0000256" key="3">
    <source>
        <dbReference type="RuleBase" id="RU004466"/>
    </source>
</evidence>
<reference evidence="4" key="1">
    <citation type="submission" date="2021-03" db="EMBL/GenBank/DDBJ databases">
        <authorList>
            <person name="Jaffe A."/>
        </authorList>
    </citation>
    <scope>NUCLEOTIDE SEQUENCE</scope>
    <source>
        <strain evidence="4">RIFCSPLOWO2_01_FULL_58_19</strain>
    </source>
</reference>
<proteinExistence type="inferred from homology"/>
<dbReference type="GO" id="GO:0046872">
    <property type="term" value="F:metal ion binding"/>
    <property type="evidence" value="ECO:0007669"/>
    <property type="project" value="UniProtKB-KW"/>
</dbReference>
<dbReference type="PANTHER" id="PTHR12001:SF44">
    <property type="entry name" value="GERANYLGERANYL PYROPHOSPHATE SYNTHASE"/>
    <property type="match status" value="1"/>
</dbReference>
<gene>
    <name evidence="4" type="ORF">J4203_02330</name>
</gene>
<dbReference type="InterPro" id="IPR033749">
    <property type="entry name" value="Polyprenyl_synt_CS"/>
</dbReference>
<dbReference type="EMBL" id="JAGVWE010000002">
    <property type="protein sequence ID" value="MBS3062686.1"/>
    <property type="molecule type" value="Genomic_DNA"/>
</dbReference>
<dbReference type="InterPro" id="IPR000092">
    <property type="entry name" value="Polyprenyl_synt"/>
</dbReference>
<dbReference type="AlphaFoldDB" id="A0A8T4LIG6"/>
<dbReference type="PANTHER" id="PTHR12001">
    <property type="entry name" value="GERANYLGERANYL PYROPHOSPHATE SYNTHASE"/>
    <property type="match status" value="1"/>
</dbReference>
<accession>A0A8T4LIG6</accession>
<dbReference type="InterPro" id="IPR008949">
    <property type="entry name" value="Isoprenoid_synthase_dom_sf"/>
</dbReference>
<evidence type="ECO:0000313" key="5">
    <source>
        <dbReference type="Proteomes" id="UP000678237"/>
    </source>
</evidence>
<dbReference type="GO" id="GO:0008299">
    <property type="term" value="P:isoprenoid biosynthetic process"/>
    <property type="evidence" value="ECO:0007669"/>
    <property type="project" value="InterPro"/>
</dbReference>
<organism evidence="4 5">
    <name type="scientific">Candidatus Iainarchaeum sp</name>
    <dbReference type="NCBI Taxonomy" id="3101447"/>
    <lineage>
        <taxon>Archaea</taxon>
        <taxon>Candidatus Iainarchaeota</taxon>
        <taxon>Candidatus Iainarchaeia</taxon>
        <taxon>Candidatus Iainarchaeales</taxon>
        <taxon>Candidatus Iainarchaeaceae</taxon>
        <taxon>Candidatus Iainarchaeum</taxon>
    </lineage>
</organism>
<keyword evidence="1" id="KW-0479">Metal-binding</keyword>
<evidence type="ECO:0000313" key="4">
    <source>
        <dbReference type="EMBL" id="MBS3062686.1"/>
    </source>
</evidence>
<dbReference type="PROSITE" id="PS00723">
    <property type="entry name" value="POLYPRENYL_SYNTHASE_1"/>
    <property type="match status" value="1"/>
</dbReference>
<dbReference type="Pfam" id="PF00348">
    <property type="entry name" value="polyprenyl_synt"/>
    <property type="match status" value="1"/>
</dbReference>